<evidence type="ECO:0000313" key="3">
    <source>
        <dbReference type="Proteomes" id="UP000826725"/>
    </source>
</evidence>
<organism evidence="2 3">
    <name type="scientific">Desulfomarina profundi</name>
    <dbReference type="NCBI Taxonomy" id="2772557"/>
    <lineage>
        <taxon>Bacteria</taxon>
        <taxon>Pseudomonadati</taxon>
        <taxon>Thermodesulfobacteriota</taxon>
        <taxon>Desulfobulbia</taxon>
        <taxon>Desulfobulbales</taxon>
        <taxon>Desulfobulbaceae</taxon>
        <taxon>Desulfomarina</taxon>
    </lineage>
</organism>
<proteinExistence type="predicted"/>
<name>A0A8D5FIK3_9BACT</name>
<keyword evidence="3" id="KW-1185">Reference proteome</keyword>
<dbReference type="RefSeq" id="WP_228855697.1">
    <property type="nucleotide sequence ID" value="NZ_AP024086.1"/>
</dbReference>
<reference evidence="2" key="1">
    <citation type="submission" date="2020-09" db="EMBL/GenBank/DDBJ databases">
        <title>Desulfogranum mesoprofundum gen. nov., sp. nov., a novel mesophilic, sulfate-reducing chemolithoautotroph isolated from a deep-sea hydrothermal vent chimney in the Suiyo Seamount.</title>
        <authorList>
            <person name="Hashimoto Y."/>
            <person name="Nakagawa S."/>
        </authorList>
    </citation>
    <scope>NUCLEOTIDE SEQUENCE</scope>
    <source>
        <strain evidence="2">KT2</strain>
    </source>
</reference>
<dbReference type="EMBL" id="AP024086">
    <property type="protein sequence ID" value="BCL59468.1"/>
    <property type="molecule type" value="Genomic_DNA"/>
</dbReference>
<sequence>MSKKIELPNTSSQNTMRYSQEIDELVSFTKFTKKDGNLTKTISLDENGTIEKDSSECYLSEGIAETVTTKFKDLPKYINRLEQNQAISIGISSKNKTKICSRRQIDRLSEKVYITRTLDNFCFPERKQGLILLDCDSDIPVDEVLEILSEIIPDFDQTARIIKPSVSAGLHRKSTGKQLSGGNSAHIYALVQNAADIQRFGKVLHERLILAGHGHVEFSKDGKILIRTLVDQYVYSPERLIFEAPPILVGDIEQSITNTKYIKGKALDTVQLQELSGTEIIQYENILRELRDKNKGKAEEIHAKFIKKEGKRIATEHNIPIQEAEKRIESRSKGILSGDDIINFDNGTSSTVRIILQNPELYDGKTMPDPLEPDYGGGRNKAILYANAESGVPLIHSFAHGERTYFLLYDFKDLDEMFTNGPRISLAESAELLVNADVTDAEYEVLIQKIRNKLSLGAKIVRTALKNAQAQTTNHSVEDEEQYKTELSDTLNLRYGVATYGGKTVIIEEKYDEVLECYSIAFHKSTELSDYYANQPITNPNTKKRQNIFQAWLKSCNRNTFDDVIFKPDSTTFRSGDRVIQQGGKYNLWQGYTLIPAQGDCSLILQHIREVWCGGDEEMYEYVLNWLADMFQHPERPGKTALVLRSGQGAGKNIIADKVIAYFFGIHALIANRADDFLGRFNSALGHAVFVFVNEAVWGGNKEKQGILKALITDRYITIERKYHEGTKVSNCSHLLFSSNESWVAPTEIGDRRFVYLPVSDHKKGDAVYFKNLVSQIENKGRAAFLYEMLNRDLSDVDLTRMPANQSAQRLTDQLQSAAPHIKFISDILGDPLFESYRRNKNFTEMDHPLELVWNADGWTVIKDDLFIMYQIFCKNSRHDTPVSKDVFFRLINRDIPGLITTCKPSDNNKRLNCVKFQAIDDARTIFKEATGFEIEREA</sequence>
<dbReference type="AlphaFoldDB" id="A0A8D5FIK3"/>
<gene>
    <name evidence="2" type="ORF">DGMP_01610</name>
</gene>
<protein>
    <recommendedName>
        <fullName evidence="1">NrS-1 polymerase-like helicase domain-containing protein</fullName>
    </recommendedName>
</protein>
<feature type="domain" description="NrS-1 polymerase-like helicase" evidence="1">
    <location>
        <begin position="644"/>
        <end position="753"/>
    </location>
</feature>
<dbReference type="Pfam" id="PF19263">
    <property type="entry name" value="DUF5906"/>
    <property type="match status" value="1"/>
</dbReference>
<evidence type="ECO:0000313" key="2">
    <source>
        <dbReference type="EMBL" id="BCL59468.1"/>
    </source>
</evidence>
<dbReference type="KEGG" id="dbk:DGMP_01610"/>
<dbReference type="InterPro" id="IPR045455">
    <property type="entry name" value="NrS-1_pol-like_helicase"/>
</dbReference>
<evidence type="ECO:0000259" key="1">
    <source>
        <dbReference type="Pfam" id="PF19263"/>
    </source>
</evidence>
<accession>A0A8D5FIK3</accession>
<dbReference type="Proteomes" id="UP000826725">
    <property type="component" value="Chromosome"/>
</dbReference>